<dbReference type="SUPFAM" id="SSF50447">
    <property type="entry name" value="Translation proteins"/>
    <property type="match status" value="1"/>
</dbReference>
<comment type="similarity">
    <text evidence="3">Belongs to the eukaryotic ribosomal protein eL33 family.</text>
</comment>
<dbReference type="GO" id="GO:0047408">
    <property type="term" value="F:alkenylglycerophosphocholine hydrolase activity"/>
    <property type="evidence" value="ECO:0007669"/>
    <property type="project" value="UniProtKB-EC"/>
</dbReference>
<evidence type="ECO:0000256" key="11">
    <source>
        <dbReference type="ARBA" id="ARBA00035673"/>
    </source>
</evidence>
<evidence type="ECO:0000256" key="3">
    <source>
        <dbReference type="ARBA" id="ARBA00009269"/>
    </source>
</evidence>
<dbReference type="InterPro" id="IPR012506">
    <property type="entry name" value="TMEM86B-like"/>
</dbReference>
<dbReference type="PANTHER" id="PTHR10902">
    <property type="entry name" value="60S RIBOSOMAL PROTEIN L35A"/>
    <property type="match status" value="1"/>
</dbReference>
<comment type="similarity">
    <text evidence="2">Belongs to the TMEM86 family.</text>
</comment>
<dbReference type="Pfam" id="PF07947">
    <property type="entry name" value="YhhN"/>
    <property type="match status" value="1"/>
</dbReference>
<reference evidence="16" key="1">
    <citation type="submission" date="2016-11" db="UniProtKB">
        <authorList>
            <consortium name="WormBaseParasite"/>
        </authorList>
    </citation>
    <scope>IDENTIFICATION</scope>
</reference>
<feature type="transmembrane region" description="Helical" evidence="14">
    <location>
        <begin position="143"/>
        <end position="167"/>
    </location>
</feature>
<feature type="transmembrane region" description="Helical" evidence="14">
    <location>
        <begin position="89"/>
        <end position="108"/>
    </location>
</feature>
<keyword evidence="8" id="KW-0687">Ribonucleoprotein</keyword>
<dbReference type="EC" id="3.3.2.2" evidence="11"/>
<evidence type="ECO:0000256" key="8">
    <source>
        <dbReference type="ARBA" id="ARBA00023274"/>
    </source>
</evidence>
<dbReference type="GO" id="GO:0005840">
    <property type="term" value="C:ribosome"/>
    <property type="evidence" value="ECO:0007669"/>
    <property type="project" value="UniProtKB-KW"/>
</dbReference>
<keyword evidence="5" id="KW-0689">Ribosomal protein</keyword>
<dbReference type="InterPro" id="IPR038661">
    <property type="entry name" value="Ribosomal_eL33_sf"/>
</dbReference>
<dbReference type="WBParaSite" id="Hba_21026">
    <property type="protein sequence ID" value="Hba_21026"/>
    <property type="gene ID" value="Hba_21026"/>
</dbReference>
<evidence type="ECO:0000256" key="12">
    <source>
        <dbReference type="ARBA" id="ARBA00049458"/>
    </source>
</evidence>
<dbReference type="Pfam" id="PF01247">
    <property type="entry name" value="Ribosomal_L35Ae"/>
    <property type="match status" value="1"/>
</dbReference>
<keyword evidence="6 14" id="KW-1133">Transmembrane helix</keyword>
<feature type="transmembrane region" description="Helical" evidence="14">
    <location>
        <begin position="115"/>
        <end position="137"/>
    </location>
</feature>
<name>A0A1I7XU26_HETBA</name>
<comment type="catalytic activity">
    <reaction evidence="12">
        <text>a 1-O-(1Z-alkenyl)-sn-glycero-3-phosphoethanolamine + H2O = a 2,3-saturated aldehyde + sn-glycero-3-phosphoethanolamine</text>
        <dbReference type="Rhea" id="RHEA:16905"/>
        <dbReference type="ChEBI" id="CHEBI:15377"/>
        <dbReference type="ChEBI" id="CHEBI:73359"/>
        <dbReference type="ChEBI" id="CHEBI:77288"/>
        <dbReference type="ChEBI" id="CHEBI:143890"/>
        <dbReference type="EC" id="3.3.2.2"/>
    </reaction>
</comment>
<keyword evidence="7 14" id="KW-0472">Membrane</keyword>
<feature type="transmembrane region" description="Helical" evidence="14">
    <location>
        <begin position="282"/>
        <end position="304"/>
    </location>
</feature>
<dbReference type="GO" id="GO:0016020">
    <property type="term" value="C:membrane"/>
    <property type="evidence" value="ECO:0007669"/>
    <property type="project" value="UniProtKB-SubCell"/>
</dbReference>
<protein>
    <recommendedName>
        <fullName evidence="9">Large ribosomal subunit protein eL33</fullName>
        <ecNumber evidence="11">3.3.2.2</ecNumber>
    </recommendedName>
    <alternativeName>
        <fullName evidence="10">60S ribosomal protein L35a</fullName>
    </alternativeName>
</protein>
<feature type="transmembrane region" description="Helical" evidence="14">
    <location>
        <begin position="252"/>
        <end position="270"/>
    </location>
</feature>
<keyword evidence="4 14" id="KW-0812">Transmembrane</keyword>
<evidence type="ECO:0000256" key="5">
    <source>
        <dbReference type="ARBA" id="ARBA00022980"/>
    </source>
</evidence>
<evidence type="ECO:0000256" key="10">
    <source>
        <dbReference type="ARBA" id="ARBA00035530"/>
    </source>
</evidence>
<dbReference type="AlphaFoldDB" id="A0A1I7XU26"/>
<evidence type="ECO:0000256" key="14">
    <source>
        <dbReference type="SAM" id="Phobius"/>
    </source>
</evidence>
<feature type="transmembrane region" description="Helical" evidence="14">
    <location>
        <begin position="66"/>
        <end position="83"/>
    </location>
</feature>
<evidence type="ECO:0000256" key="2">
    <source>
        <dbReference type="ARBA" id="ARBA00007375"/>
    </source>
</evidence>
<evidence type="ECO:0000256" key="9">
    <source>
        <dbReference type="ARBA" id="ARBA00035228"/>
    </source>
</evidence>
<evidence type="ECO:0000313" key="15">
    <source>
        <dbReference type="Proteomes" id="UP000095283"/>
    </source>
</evidence>
<dbReference type="GO" id="GO:0003735">
    <property type="term" value="F:structural constituent of ribosome"/>
    <property type="evidence" value="ECO:0007669"/>
    <property type="project" value="InterPro"/>
</dbReference>
<evidence type="ECO:0000256" key="4">
    <source>
        <dbReference type="ARBA" id="ARBA00022692"/>
    </source>
</evidence>
<dbReference type="Gene3D" id="2.40.10.190">
    <property type="entry name" value="translation elongation factor selb, chain A, domain 4"/>
    <property type="match status" value="1"/>
</dbReference>
<feature type="transmembrane region" description="Helical" evidence="14">
    <location>
        <begin position="43"/>
        <end position="61"/>
    </location>
</feature>
<keyword evidence="15" id="KW-1185">Reference proteome</keyword>
<evidence type="ECO:0000256" key="1">
    <source>
        <dbReference type="ARBA" id="ARBA00004141"/>
    </source>
</evidence>
<dbReference type="InterPro" id="IPR009000">
    <property type="entry name" value="Transl_B-barrel_sf"/>
</dbReference>
<comment type="catalytic activity">
    <reaction evidence="13">
        <text>a 1-O-(1Z-alkenyl)-sn-glycero-3-phosphocholine + H2O = a 2,3-saturated aldehyde + sn-glycerol 3-phosphocholine</text>
        <dbReference type="Rhea" id="RHEA:22544"/>
        <dbReference type="ChEBI" id="CHEBI:15377"/>
        <dbReference type="ChEBI" id="CHEBI:16870"/>
        <dbReference type="ChEBI" id="CHEBI:73359"/>
        <dbReference type="ChEBI" id="CHEBI:77287"/>
        <dbReference type="EC" id="3.3.2.2"/>
    </reaction>
</comment>
<feature type="transmembrane region" description="Helical" evidence="14">
    <location>
        <begin position="179"/>
        <end position="199"/>
    </location>
</feature>
<evidence type="ECO:0000256" key="13">
    <source>
        <dbReference type="ARBA" id="ARBA00049560"/>
    </source>
</evidence>
<organism evidence="15 16">
    <name type="scientific">Heterorhabditis bacteriophora</name>
    <name type="common">Entomopathogenic nematode worm</name>
    <dbReference type="NCBI Taxonomy" id="37862"/>
    <lineage>
        <taxon>Eukaryota</taxon>
        <taxon>Metazoa</taxon>
        <taxon>Ecdysozoa</taxon>
        <taxon>Nematoda</taxon>
        <taxon>Chromadorea</taxon>
        <taxon>Rhabditida</taxon>
        <taxon>Rhabditina</taxon>
        <taxon>Rhabditomorpha</taxon>
        <taxon>Strongyloidea</taxon>
        <taxon>Heterorhabditidae</taxon>
        <taxon>Heterorhabditis</taxon>
    </lineage>
</organism>
<sequence>MRSVMIVVGIVYFLLVANFYNESHGFTKFYNEMYPVCINYRKITPIVFLIIFSLLHGGGLYIRDRFICALGLLFGGIGDYLIGISHEGIITGAVAFGIGHFIYMTFFIHHHTILCWPLLVAMLLWGALVGHVCVFPLLAEQPIAVGIMTVYSLILSTCFFISASQYINQPPTKRSQDPPSVLLSLPLIALCVLTLTTSMHPQPRFTTSASFAVLAISFYLSSSSWMSMAGAYSFICLANLLYYLSFSPLLQSWSIPLGVATVLFLSMFSYHCFADLVVSIPFLVLLLSLALASSSLLLVAAGSLCQYGQHGDYDAHQVKWLSSPSEELDLALLEGVFTGFKRGLRTQSENTALLKLEGVFNKEDAHFYVGKRAVYLYKAHNKTTKPGHTVATRTRAIWGRITRVHGNAGAVRAKFHHNLPPNAMGNRIRISSLETDSSKAVVLLQMLYPSNI</sequence>
<proteinExistence type="inferred from homology"/>
<dbReference type="Proteomes" id="UP000095283">
    <property type="component" value="Unplaced"/>
</dbReference>
<dbReference type="HAMAP" id="MF_00573">
    <property type="entry name" value="Ribosomal_eL33"/>
    <property type="match status" value="1"/>
</dbReference>
<dbReference type="GO" id="GO:1990904">
    <property type="term" value="C:ribonucleoprotein complex"/>
    <property type="evidence" value="ECO:0007669"/>
    <property type="project" value="UniProtKB-KW"/>
</dbReference>
<evidence type="ECO:0000256" key="7">
    <source>
        <dbReference type="ARBA" id="ARBA00023136"/>
    </source>
</evidence>
<dbReference type="InterPro" id="IPR001780">
    <property type="entry name" value="Ribosomal_eL33"/>
</dbReference>
<evidence type="ECO:0000256" key="6">
    <source>
        <dbReference type="ARBA" id="ARBA00022989"/>
    </source>
</evidence>
<comment type="subcellular location">
    <subcellularLocation>
        <location evidence="1">Membrane</location>
        <topology evidence="1">Multi-pass membrane protein</topology>
    </subcellularLocation>
</comment>
<accession>A0A1I7XU26</accession>
<dbReference type="GO" id="GO:0006412">
    <property type="term" value="P:translation"/>
    <property type="evidence" value="ECO:0007669"/>
    <property type="project" value="InterPro"/>
</dbReference>
<evidence type="ECO:0000313" key="16">
    <source>
        <dbReference type="WBParaSite" id="Hba_21026"/>
    </source>
</evidence>